<protein>
    <submittedName>
        <fullName evidence="2">Alpha/beta hydrolase</fullName>
    </submittedName>
</protein>
<dbReference type="PANTHER" id="PTHR43798">
    <property type="entry name" value="MONOACYLGLYCEROL LIPASE"/>
    <property type="match status" value="1"/>
</dbReference>
<evidence type="ECO:0000313" key="3">
    <source>
        <dbReference type="Proteomes" id="UP001259492"/>
    </source>
</evidence>
<proteinExistence type="predicted"/>
<dbReference type="InterPro" id="IPR029058">
    <property type="entry name" value="AB_hydrolase_fold"/>
</dbReference>
<dbReference type="InterPro" id="IPR050266">
    <property type="entry name" value="AB_hydrolase_sf"/>
</dbReference>
<dbReference type="PRINTS" id="PR00111">
    <property type="entry name" value="ABHYDROLASE"/>
</dbReference>
<feature type="domain" description="AB hydrolase-1" evidence="1">
    <location>
        <begin position="19"/>
        <end position="128"/>
    </location>
</feature>
<dbReference type="Gene3D" id="3.40.50.1820">
    <property type="entry name" value="alpha/beta hydrolase"/>
    <property type="match status" value="1"/>
</dbReference>
<dbReference type="Pfam" id="PF00561">
    <property type="entry name" value="Abhydrolase_1"/>
    <property type="match status" value="1"/>
</dbReference>
<sequence length="258" mass="29180">MIKQHKGIKIFYEDEGKGPVVLLLHGFLETSAMWKEIKSEIIKTNRVVTVDLLGHGKTESLSYVHSMDDMADAVFTVINHLNITKFNAIGHSMGGYVALAMAEKQPSYFEGLCLMNSSFEADTDDRKQIRRRAIAMAKVNYKSLITLSFANLFAPESTVNFKKAYDDALVIALQTSVQGYIAAQEGMLLRPNRFKTFKTIKGKKSIIIGKKDTIIDNDLIKFLIEKTDIEMLELAQGHMSHIEDLKNLLTYLIHYIEK</sequence>
<gene>
    <name evidence="2" type="ORF">RM697_07975</name>
</gene>
<dbReference type="InterPro" id="IPR000073">
    <property type="entry name" value="AB_hydrolase_1"/>
</dbReference>
<dbReference type="SUPFAM" id="SSF53474">
    <property type="entry name" value="alpha/beta-Hydrolases"/>
    <property type="match status" value="1"/>
</dbReference>
<dbReference type="GO" id="GO:0016787">
    <property type="term" value="F:hydrolase activity"/>
    <property type="evidence" value="ECO:0007669"/>
    <property type="project" value="UniProtKB-KW"/>
</dbReference>
<accession>A0ABU2YK84</accession>
<keyword evidence="3" id="KW-1185">Reference proteome</keyword>
<evidence type="ECO:0000259" key="1">
    <source>
        <dbReference type="Pfam" id="PF00561"/>
    </source>
</evidence>
<evidence type="ECO:0000313" key="2">
    <source>
        <dbReference type="EMBL" id="MDT0558579.1"/>
    </source>
</evidence>
<dbReference type="Proteomes" id="UP001259492">
    <property type="component" value="Unassembled WGS sequence"/>
</dbReference>
<comment type="caution">
    <text evidence="2">The sequence shown here is derived from an EMBL/GenBank/DDBJ whole genome shotgun (WGS) entry which is preliminary data.</text>
</comment>
<keyword evidence="2" id="KW-0378">Hydrolase</keyword>
<dbReference type="RefSeq" id="WP_311427340.1">
    <property type="nucleotide sequence ID" value="NZ_JAVRIA010000003.1"/>
</dbReference>
<reference evidence="2 3" key="1">
    <citation type="submission" date="2023-09" db="EMBL/GenBank/DDBJ databases">
        <authorList>
            <person name="Rey-Velasco X."/>
        </authorList>
    </citation>
    <scope>NUCLEOTIDE SEQUENCE [LARGE SCALE GENOMIC DNA]</scope>
    <source>
        <strain evidence="2 3">W332</strain>
    </source>
</reference>
<name>A0ABU2YK84_9FLAO</name>
<dbReference type="EMBL" id="JAVRIA010000003">
    <property type="protein sequence ID" value="MDT0558579.1"/>
    <property type="molecule type" value="Genomic_DNA"/>
</dbReference>
<organism evidence="2 3">
    <name type="scientific">Microcosmobacter mediterraneus</name>
    <dbReference type="NCBI Taxonomy" id="3075607"/>
    <lineage>
        <taxon>Bacteria</taxon>
        <taxon>Pseudomonadati</taxon>
        <taxon>Bacteroidota</taxon>
        <taxon>Flavobacteriia</taxon>
        <taxon>Flavobacteriales</taxon>
        <taxon>Flavobacteriaceae</taxon>
        <taxon>Microcosmobacter</taxon>
    </lineage>
</organism>